<proteinExistence type="predicted"/>
<keyword evidence="1" id="KW-0808">Transferase</keyword>
<gene>
    <name evidence="1" type="ORF">PG991_009362</name>
</gene>
<dbReference type="EMBL" id="JAQQWI010000013">
    <property type="protein sequence ID" value="KAK8013769.1"/>
    <property type="molecule type" value="Genomic_DNA"/>
</dbReference>
<accession>A0ABR1RKG9</accession>
<keyword evidence="1" id="KW-0378">Hydrolase</keyword>
<name>A0ABR1RKG9_9PEZI</name>
<organism evidence="1 2">
    <name type="scientific">Apiospora marii</name>
    <dbReference type="NCBI Taxonomy" id="335849"/>
    <lineage>
        <taxon>Eukaryota</taxon>
        <taxon>Fungi</taxon>
        <taxon>Dikarya</taxon>
        <taxon>Ascomycota</taxon>
        <taxon>Pezizomycotina</taxon>
        <taxon>Sordariomycetes</taxon>
        <taxon>Xylariomycetidae</taxon>
        <taxon>Amphisphaeriales</taxon>
        <taxon>Apiosporaceae</taxon>
        <taxon>Apiospora</taxon>
    </lineage>
</organism>
<protein>
    <submittedName>
        <fullName evidence="1">Acyl transferase/acyl hydrolase/lysophospholipase</fullName>
    </submittedName>
</protein>
<reference evidence="1 2" key="1">
    <citation type="submission" date="2023-01" db="EMBL/GenBank/DDBJ databases">
        <title>Analysis of 21 Apiospora genomes using comparative genomics revels a genus with tremendous synthesis potential of carbohydrate active enzymes and secondary metabolites.</title>
        <authorList>
            <person name="Sorensen T."/>
        </authorList>
    </citation>
    <scope>NUCLEOTIDE SEQUENCE [LARGE SCALE GENOMIC DNA]</scope>
    <source>
        <strain evidence="1 2">CBS 20057</strain>
    </source>
</reference>
<dbReference type="GO" id="GO:0016740">
    <property type="term" value="F:transferase activity"/>
    <property type="evidence" value="ECO:0007669"/>
    <property type="project" value="UniProtKB-KW"/>
</dbReference>
<dbReference type="GO" id="GO:0016787">
    <property type="term" value="F:hydrolase activity"/>
    <property type="evidence" value="ECO:0007669"/>
    <property type="project" value="UniProtKB-KW"/>
</dbReference>
<sequence length="314" mass="34192">MPLAGRRWAVTSVVKSSLKPKASTSSARGANSKNPILLTDDGEYASGNGCETHWTQVSFGYRQNGSILPPPPDFVSFTNGSPIPKPLGLENMSFIGTPPVRAIYVITSEVSSSRSTSGSLSAAKPLDPPALSPLKGMREYLESQPWMKAAVERRKAPANIAYLSQHHRDVHLSQPTEVLPNTTNRAQTALGETTNGGVVRNNRTTMGLAQFLRLAADAAPDYVANLDTGSLSDLSMAAEVPPGYWRGGPWSRLAYDFVCWRTSWLPPLVYAYLSFLRGDGTWNHVTCLVRRAPQENDIIDSISNCKALFPSPFR</sequence>
<evidence type="ECO:0000313" key="2">
    <source>
        <dbReference type="Proteomes" id="UP001396898"/>
    </source>
</evidence>
<dbReference type="Proteomes" id="UP001396898">
    <property type="component" value="Unassembled WGS sequence"/>
</dbReference>
<comment type="caution">
    <text evidence="1">The sequence shown here is derived from an EMBL/GenBank/DDBJ whole genome shotgun (WGS) entry which is preliminary data.</text>
</comment>
<keyword evidence="2" id="KW-1185">Reference proteome</keyword>
<evidence type="ECO:0000313" key="1">
    <source>
        <dbReference type="EMBL" id="KAK8013769.1"/>
    </source>
</evidence>